<evidence type="ECO:0000256" key="5">
    <source>
        <dbReference type="ARBA" id="ARBA00022989"/>
    </source>
</evidence>
<evidence type="ECO:0000256" key="7">
    <source>
        <dbReference type="SAM" id="Phobius"/>
    </source>
</evidence>
<dbReference type="SUPFAM" id="SSF161098">
    <property type="entry name" value="MetI-like"/>
    <property type="match status" value="1"/>
</dbReference>
<feature type="transmembrane region" description="Helical" evidence="7">
    <location>
        <begin position="119"/>
        <end position="137"/>
    </location>
</feature>
<evidence type="ECO:0000259" key="8">
    <source>
        <dbReference type="PROSITE" id="PS50928"/>
    </source>
</evidence>
<dbReference type="CDD" id="cd06261">
    <property type="entry name" value="TM_PBP2"/>
    <property type="match status" value="1"/>
</dbReference>
<dbReference type="GO" id="GO:0005886">
    <property type="term" value="C:plasma membrane"/>
    <property type="evidence" value="ECO:0007669"/>
    <property type="project" value="UniProtKB-SubCell"/>
</dbReference>
<feature type="transmembrane region" description="Helical" evidence="7">
    <location>
        <begin position="218"/>
        <end position="239"/>
    </location>
</feature>
<keyword evidence="6 7" id="KW-0472">Membrane</keyword>
<dbReference type="EMBL" id="SNRY01000580">
    <property type="protein sequence ID" value="KAA6338881.1"/>
    <property type="molecule type" value="Genomic_DNA"/>
</dbReference>
<dbReference type="InterPro" id="IPR000515">
    <property type="entry name" value="MetI-like"/>
</dbReference>
<dbReference type="Gene3D" id="1.10.3720.10">
    <property type="entry name" value="MetI-like"/>
    <property type="match status" value="1"/>
</dbReference>
<dbReference type="PANTHER" id="PTHR30151">
    <property type="entry name" value="ALKANE SULFONATE ABC TRANSPORTER-RELATED, MEMBRANE SUBUNIT"/>
    <property type="match status" value="1"/>
</dbReference>
<feature type="transmembrane region" description="Helical" evidence="7">
    <location>
        <begin position="60"/>
        <end position="82"/>
    </location>
</feature>
<keyword evidence="3" id="KW-1003">Cell membrane</keyword>
<dbReference type="PANTHER" id="PTHR30151:SF0">
    <property type="entry name" value="ABC TRANSPORTER PERMEASE PROTEIN MJ0413-RELATED"/>
    <property type="match status" value="1"/>
</dbReference>
<name>A0A5J4S0V7_9ZZZZ</name>
<feature type="transmembrane region" description="Helical" evidence="7">
    <location>
        <begin position="94"/>
        <end position="113"/>
    </location>
</feature>
<feature type="domain" description="ABC transmembrane type-1" evidence="8">
    <location>
        <begin position="56"/>
        <end position="236"/>
    </location>
</feature>
<evidence type="ECO:0000256" key="2">
    <source>
        <dbReference type="ARBA" id="ARBA00022448"/>
    </source>
</evidence>
<keyword evidence="4 7" id="KW-0812">Transmembrane</keyword>
<evidence type="ECO:0000256" key="3">
    <source>
        <dbReference type="ARBA" id="ARBA00022475"/>
    </source>
</evidence>
<keyword evidence="5 7" id="KW-1133">Transmembrane helix</keyword>
<dbReference type="AlphaFoldDB" id="A0A5J4S0V7"/>
<gene>
    <name evidence="9" type="ORF">EZS27_013145</name>
</gene>
<sequence>MKRIREVVINTLLGMILINLLWLVAAHILQMNVLPDPFAVYVHFGEIWKRDMAMHVLTSLWRIAAGIAIAALIGTITAFWMVQNRNAGKLLGAFVYFSYPIPKLALLPVVMLLAGLGDVAKIIMIVLIILFQVIVNMRDSLKNIPRESFLIVTSLGAGRKDVFRHVILPAILPDLFSTLRVAVGTAISVLFITETYGTDRGMGYFIVDAWMRINYTEMYAGIVILSMMGFFLFLLTDLLEVGLCGWKDYH</sequence>
<dbReference type="Pfam" id="PF00528">
    <property type="entry name" value="BPD_transp_1"/>
    <property type="match status" value="1"/>
</dbReference>
<evidence type="ECO:0000256" key="6">
    <source>
        <dbReference type="ARBA" id="ARBA00023136"/>
    </source>
</evidence>
<proteinExistence type="predicted"/>
<dbReference type="GO" id="GO:0055085">
    <property type="term" value="P:transmembrane transport"/>
    <property type="evidence" value="ECO:0007669"/>
    <property type="project" value="InterPro"/>
</dbReference>
<dbReference type="PROSITE" id="PS50928">
    <property type="entry name" value="ABC_TM1"/>
    <property type="match status" value="1"/>
</dbReference>
<organism evidence="9">
    <name type="scientific">termite gut metagenome</name>
    <dbReference type="NCBI Taxonomy" id="433724"/>
    <lineage>
        <taxon>unclassified sequences</taxon>
        <taxon>metagenomes</taxon>
        <taxon>organismal metagenomes</taxon>
    </lineage>
</organism>
<evidence type="ECO:0000313" key="9">
    <source>
        <dbReference type="EMBL" id="KAA6338881.1"/>
    </source>
</evidence>
<evidence type="ECO:0000256" key="1">
    <source>
        <dbReference type="ARBA" id="ARBA00004651"/>
    </source>
</evidence>
<accession>A0A5J4S0V7</accession>
<feature type="transmembrane region" description="Helical" evidence="7">
    <location>
        <begin position="7"/>
        <end position="29"/>
    </location>
</feature>
<evidence type="ECO:0000256" key="4">
    <source>
        <dbReference type="ARBA" id="ARBA00022692"/>
    </source>
</evidence>
<protein>
    <submittedName>
        <fullName evidence="9">NitT/TauT family transport system permease protein</fullName>
    </submittedName>
</protein>
<keyword evidence="2" id="KW-0813">Transport</keyword>
<reference evidence="9" key="1">
    <citation type="submission" date="2019-03" db="EMBL/GenBank/DDBJ databases">
        <title>Single cell metagenomics reveals metabolic interactions within the superorganism composed of flagellate Streblomastix strix and complex community of Bacteroidetes bacteria on its surface.</title>
        <authorList>
            <person name="Treitli S.C."/>
            <person name="Kolisko M."/>
            <person name="Husnik F."/>
            <person name="Keeling P."/>
            <person name="Hampl V."/>
        </authorList>
    </citation>
    <scope>NUCLEOTIDE SEQUENCE</scope>
    <source>
        <strain evidence="9">STM</strain>
    </source>
</reference>
<dbReference type="InterPro" id="IPR035906">
    <property type="entry name" value="MetI-like_sf"/>
</dbReference>
<comment type="caution">
    <text evidence="9">The sequence shown here is derived from an EMBL/GenBank/DDBJ whole genome shotgun (WGS) entry which is preliminary data.</text>
</comment>
<comment type="subcellular location">
    <subcellularLocation>
        <location evidence="1">Cell membrane</location>
        <topology evidence="1">Multi-pass membrane protein</topology>
    </subcellularLocation>
</comment>